<keyword evidence="2" id="KW-0813">Transport</keyword>
<dbReference type="Proteomes" id="UP000801492">
    <property type="component" value="Unassembled WGS sequence"/>
</dbReference>
<keyword evidence="4" id="KW-0762">Sugar transport</keyword>
<evidence type="ECO:0000256" key="5">
    <source>
        <dbReference type="ARBA" id="ARBA00022692"/>
    </source>
</evidence>
<feature type="transmembrane region" description="Helical" evidence="9">
    <location>
        <begin position="324"/>
        <end position="346"/>
    </location>
</feature>
<dbReference type="InterPro" id="IPR036259">
    <property type="entry name" value="MFS_trans_sf"/>
</dbReference>
<sequence>MKLSIKFLTSSIHSEKSRQWPQFLAVFSAAFLAIGSGFQNGWPSPSVPKLLSGDLGFQVTPEQVSYVVMIAPLGYLIGSPLTGFLIDRIGRKYTLLLLSIPEILPCILIATCSNVTILYIARLVMGIADGALFTSLPVYMGEISEPKVRGIIGTIHSFGILVGMLLINIYGSFVPIRTAACISLVVPLLFLITFPWMPESPYYLVMRNRLEDARSSLKRLRRMKNVEDELTKIRADIKRQVSEPSTLRDIFTIRSNLRGFFTILGLRTLQQFSGIIAIAYYIQIIFKQSDGSLSPAESAIICAGLQVLALSGSSILVDLFGRKPLLFFSCFGSAVLLITMGAYFVFQQYGYNLSSFMWFPTVCMVLYNVVGAMGLITIPNLMAGELLSASIKSKALGILNMYLGVCLAAVSKLFQWLDHDFGMHVPFFVFGVCCIIGIVFSYFGVPETKGKTLEEIQQVLKGNTNLKTNTGNDKPKNGNVIIDRI</sequence>
<keyword evidence="7 9" id="KW-0472">Membrane</keyword>
<dbReference type="OrthoDB" id="6133115at2759"/>
<name>A0A8K0DJN5_IGNLU</name>
<keyword evidence="8" id="KW-0175">Coiled coil</keyword>
<organism evidence="11 12">
    <name type="scientific">Ignelater luminosus</name>
    <name type="common">Cucubano</name>
    <name type="synonym">Pyrophorus luminosus</name>
    <dbReference type="NCBI Taxonomy" id="2038154"/>
    <lineage>
        <taxon>Eukaryota</taxon>
        <taxon>Metazoa</taxon>
        <taxon>Ecdysozoa</taxon>
        <taxon>Arthropoda</taxon>
        <taxon>Hexapoda</taxon>
        <taxon>Insecta</taxon>
        <taxon>Pterygota</taxon>
        <taxon>Neoptera</taxon>
        <taxon>Endopterygota</taxon>
        <taxon>Coleoptera</taxon>
        <taxon>Polyphaga</taxon>
        <taxon>Elateriformia</taxon>
        <taxon>Elateroidea</taxon>
        <taxon>Elateridae</taxon>
        <taxon>Agrypninae</taxon>
        <taxon>Pyrophorini</taxon>
        <taxon>Ignelater</taxon>
    </lineage>
</organism>
<feature type="transmembrane region" description="Helical" evidence="9">
    <location>
        <begin position="264"/>
        <end position="286"/>
    </location>
</feature>
<evidence type="ECO:0000256" key="1">
    <source>
        <dbReference type="ARBA" id="ARBA00004651"/>
    </source>
</evidence>
<dbReference type="InterPro" id="IPR005829">
    <property type="entry name" value="Sugar_transporter_CS"/>
</dbReference>
<feature type="transmembrane region" description="Helical" evidence="9">
    <location>
        <begin position="63"/>
        <end position="86"/>
    </location>
</feature>
<evidence type="ECO:0000313" key="11">
    <source>
        <dbReference type="EMBL" id="KAF2904712.1"/>
    </source>
</evidence>
<dbReference type="PANTHER" id="PTHR48021:SF46">
    <property type="entry name" value="MAJOR FACILITATOR SUPERFAMILY (MFS) PROFILE DOMAIN-CONTAINING PROTEIN"/>
    <property type="match status" value="1"/>
</dbReference>
<dbReference type="Gene3D" id="1.20.1250.20">
    <property type="entry name" value="MFS general substrate transporter like domains"/>
    <property type="match status" value="1"/>
</dbReference>
<dbReference type="GO" id="GO:0022857">
    <property type="term" value="F:transmembrane transporter activity"/>
    <property type="evidence" value="ECO:0007669"/>
    <property type="project" value="InterPro"/>
</dbReference>
<dbReference type="FunFam" id="1.20.1250.20:FF:000218">
    <property type="entry name" value="facilitated trehalose transporter Tret1"/>
    <property type="match status" value="1"/>
</dbReference>
<proteinExistence type="predicted"/>
<feature type="transmembrane region" description="Helical" evidence="9">
    <location>
        <begin position="358"/>
        <end position="383"/>
    </location>
</feature>
<dbReference type="SUPFAM" id="SSF103473">
    <property type="entry name" value="MFS general substrate transporter"/>
    <property type="match status" value="1"/>
</dbReference>
<gene>
    <name evidence="11" type="ORF">ILUMI_01465</name>
</gene>
<evidence type="ECO:0000259" key="10">
    <source>
        <dbReference type="PROSITE" id="PS50850"/>
    </source>
</evidence>
<evidence type="ECO:0000256" key="2">
    <source>
        <dbReference type="ARBA" id="ARBA00022448"/>
    </source>
</evidence>
<evidence type="ECO:0000313" key="12">
    <source>
        <dbReference type="Proteomes" id="UP000801492"/>
    </source>
</evidence>
<dbReference type="InterPro" id="IPR050549">
    <property type="entry name" value="MFS_Trehalose_Transporter"/>
</dbReference>
<dbReference type="PROSITE" id="PS00216">
    <property type="entry name" value="SUGAR_TRANSPORT_1"/>
    <property type="match status" value="2"/>
</dbReference>
<dbReference type="PROSITE" id="PS00217">
    <property type="entry name" value="SUGAR_TRANSPORT_2"/>
    <property type="match status" value="1"/>
</dbReference>
<feature type="domain" description="Major facilitator superfamily (MFS) profile" evidence="10">
    <location>
        <begin position="25"/>
        <end position="449"/>
    </location>
</feature>
<dbReference type="PANTHER" id="PTHR48021">
    <property type="match status" value="1"/>
</dbReference>
<feature type="transmembrane region" description="Helical" evidence="9">
    <location>
        <begin position="423"/>
        <end position="445"/>
    </location>
</feature>
<accession>A0A8K0DJN5</accession>
<evidence type="ECO:0000256" key="3">
    <source>
        <dbReference type="ARBA" id="ARBA00022475"/>
    </source>
</evidence>
<keyword evidence="3" id="KW-1003">Cell membrane</keyword>
<dbReference type="InterPro" id="IPR020846">
    <property type="entry name" value="MFS_dom"/>
</dbReference>
<feature type="transmembrane region" description="Helical" evidence="9">
    <location>
        <begin position="395"/>
        <end position="417"/>
    </location>
</feature>
<dbReference type="Pfam" id="PF00083">
    <property type="entry name" value="Sugar_tr"/>
    <property type="match status" value="1"/>
</dbReference>
<keyword evidence="5 9" id="KW-0812">Transmembrane</keyword>
<dbReference type="InterPro" id="IPR005828">
    <property type="entry name" value="MFS_sugar_transport-like"/>
</dbReference>
<feature type="transmembrane region" description="Helical" evidence="9">
    <location>
        <begin position="151"/>
        <end position="170"/>
    </location>
</feature>
<evidence type="ECO:0000256" key="4">
    <source>
        <dbReference type="ARBA" id="ARBA00022597"/>
    </source>
</evidence>
<protein>
    <recommendedName>
        <fullName evidence="10">Major facilitator superfamily (MFS) profile domain-containing protein</fullName>
    </recommendedName>
</protein>
<feature type="transmembrane region" description="Helical" evidence="9">
    <location>
        <begin position="176"/>
        <end position="197"/>
    </location>
</feature>
<keyword evidence="6 9" id="KW-1133">Transmembrane helix</keyword>
<comment type="subcellular location">
    <subcellularLocation>
        <location evidence="1">Cell membrane</location>
        <topology evidence="1">Multi-pass membrane protein</topology>
    </subcellularLocation>
</comment>
<evidence type="ECO:0000256" key="7">
    <source>
        <dbReference type="ARBA" id="ARBA00023136"/>
    </source>
</evidence>
<feature type="transmembrane region" description="Helical" evidence="9">
    <location>
        <begin position="298"/>
        <end position="317"/>
    </location>
</feature>
<feature type="transmembrane region" description="Helical" evidence="9">
    <location>
        <begin position="93"/>
        <end position="111"/>
    </location>
</feature>
<dbReference type="PROSITE" id="PS50850">
    <property type="entry name" value="MFS"/>
    <property type="match status" value="1"/>
</dbReference>
<evidence type="ECO:0000256" key="8">
    <source>
        <dbReference type="SAM" id="Coils"/>
    </source>
</evidence>
<comment type="caution">
    <text evidence="11">The sequence shown here is derived from an EMBL/GenBank/DDBJ whole genome shotgun (WGS) entry which is preliminary data.</text>
</comment>
<feature type="transmembrane region" description="Helical" evidence="9">
    <location>
        <begin position="117"/>
        <end position="139"/>
    </location>
</feature>
<evidence type="ECO:0000256" key="9">
    <source>
        <dbReference type="SAM" id="Phobius"/>
    </source>
</evidence>
<dbReference type="EMBL" id="VTPC01000701">
    <property type="protein sequence ID" value="KAF2904712.1"/>
    <property type="molecule type" value="Genomic_DNA"/>
</dbReference>
<dbReference type="AlphaFoldDB" id="A0A8K0DJN5"/>
<evidence type="ECO:0000256" key="6">
    <source>
        <dbReference type="ARBA" id="ARBA00022989"/>
    </source>
</evidence>
<dbReference type="GO" id="GO:0005886">
    <property type="term" value="C:plasma membrane"/>
    <property type="evidence" value="ECO:0007669"/>
    <property type="project" value="UniProtKB-SubCell"/>
</dbReference>
<feature type="coiled-coil region" evidence="8">
    <location>
        <begin position="203"/>
        <end position="243"/>
    </location>
</feature>
<keyword evidence="12" id="KW-1185">Reference proteome</keyword>
<reference evidence="11" key="1">
    <citation type="submission" date="2019-08" db="EMBL/GenBank/DDBJ databases">
        <title>The genome of the North American firefly Photinus pyralis.</title>
        <authorList>
            <consortium name="Photinus pyralis genome working group"/>
            <person name="Fallon T.R."/>
            <person name="Sander Lower S.E."/>
            <person name="Weng J.-K."/>
        </authorList>
    </citation>
    <scope>NUCLEOTIDE SEQUENCE</scope>
    <source>
        <strain evidence="11">TRF0915ILg1</strain>
        <tissue evidence="11">Whole body</tissue>
    </source>
</reference>